<evidence type="ECO:0000256" key="1">
    <source>
        <dbReference type="SAM" id="Phobius"/>
    </source>
</evidence>
<evidence type="ECO:0000256" key="2">
    <source>
        <dbReference type="SAM" id="SignalP"/>
    </source>
</evidence>
<feature type="transmembrane region" description="Helical" evidence="1">
    <location>
        <begin position="51"/>
        <end position="70"/>
    </location>
</feature>
<feature type="chain" id="PRO_5007458163" evidence="2">
    <location>
        <begin position="28"/>
        <end position="106"/>
    </location>
</feature>
<sequence length="106" mass="11182">MEKVNNFFKSKKMFIAAFLLVSSNAMASTSDAPWVGMLDKFMGILIGPTARLISIIAIAGVGFSIMAGLTDNLSKRAIGVIVGISLVFAAASWGPKFFGYSGALLM</sequence>
<feature type="signal peptide" evidence="2">
    <location>
        <begin position="1"/>
        <end position="27"/>
    </location>
</feature>
<dbReference type="AlphaFoldDB" id="A0A133P644"/>
<protein>
    <submittedName>
        <fullName evidence="3">Conjugal transfer protein TrbC</fullName>
    </submittedName>
</protein>
<keyword evidence="1" id="KW-1133">Transmembrane helix</keyword>
<dbReference type="EMBL" id="LRPY01000058">
    <property type="protein sequence ID" value="KXA24037.1"/>
    <property type="molecule type" value="Genomic_DNA"/>
</dbReference>
<evidence type="ECO:0000313" key="4">
    <source>
        <dbReference type="Proteomes" id="UP000070401"/>
    </source>
</evidence>
<keyword evidence="1" id="KW-0812">Transmembrane</keyword>
<name>A0A133P644_FUSNU</name>
<dbReference type="Proteomes" id="UP000070401">
    <property type="component" value="Unassembled WGS sequence"/>
</dbReference>
<dbReference type="Pfam" id="PF04956">
    <property type="entry name" value="TrbC"/>
    <property type="match status" value="1"/>
</dbReference>
<comment type="caution">
    <text evidence="3">The sequence shown here is derived from an EMBL/GenBank/DDBJ whole genome shotgun (WGS) entry which is preliminary data.</text>
</comment>
<keyword evidence="4" id="KW-1185">Reference proteome</keyword>
<accession>A0A133P644</accession>
<dbReference type="PATRIC" id="fig|851.8.peg.642"/>
<proteinExistence type="predicted"/>
<keyword evidence="2" id="KW-0732">Signal</keyword>
<organism evidence="3 4">
    <name type="scientific">Fusobacterium nucleatum</name>
    <dbReference type="NCBI Taxonomy" id="851"/>
    <lineage>
        <taxon>Bacteria</taxon>
        <taxon>Fusobacteriati</taxon>
        <taxon>Fusobacteriota</taxon>
        <taxon>Fusobacteriia</taxon>
        <taxon>Fusobacteriales</taxon>
        <taxon>Fusobacteriaceae</taxon>
        <taxon>Fusobacterium</taxon>
    </lineage>
</organism>
<dbReference type="RefSeq" id="WP_060798155.1">
    <property type="nucleotide sequence ID" value="NZ_KQ956653.1"/>
</dbReference>
<feature type="transmembrane region" description="Helical" evidence="1">
    <location>
        <begin position="77"/>
        <end position="98"/>
    </location>
</feature>
<gene>
    <name evidence="3" type="ORF">HMPREF3221_00635</name>
</gene>
<dbReference type="InterPro" id="IPR007039">
    <property type="entry name" value="TrbC/VirB2"/>
</dbReference>
<keyword evidence="1" id="KW-0472">Membrane</keyword>
<reference evidence="4" key="1">
    <citation type="submission" date="2016-01" db="EMBL/GenBank/DDBJ databases">
        <authorList>
            <person name="Mitreva M."/>
            <person name="Pepin K.H."/>
            <person name="Mihindukulasuriya K.A."/>
            <person name="Fulton R."/>
            <person name="Fronick C."/>
            <person name="O'Laughlin M."/>
            <person name="Miner T."/>
            <person name="Herter B."/>
            <person name="Rosa B.A."/>
            <person name="Cordes M."/>
            <person name="Tomlinson C."/>
            <person name="Wollam A."/>
            <person name="Palsikar V.B."/>
            <person name="Mardis E.R."/>
            <person name="Wilson R.K."/>
        </authorList>
    </citation>
    <scope>NUCLEOTIDE SEQUENCE [LARGE SCALE GENOMIC DNA]</scope>
    <source>
        <strain evidence="4">MJR7757B</strain>
    </source>
</reference>
<evidence type="ECO:0000313" key="3">
    <source>
        <dbReference type="EMBL" id="KXA24037.1"/>
    </source>
</evidence>